<keyword evidence="1" id="KW-1185">Reference proteome</keyword>
<evidence type="ECO:0000313" key="2">
    <source>
        <dbReference type="RefSeq" id="XP_015512048.2"/>
    </source>
</evidence>
<protein>
    <submittedName>
        <fullName evidence="2">Uncharacterized protein LOC107218635</fullName>
    </submittedName>
</protein>
<dbReference type="Proteomes" id="UP000829291">
    <property type="component" value="Chromosome 6"/>
</dbReference>
<dbReference type="InParanoid" id="A0A6J0BEA9"/>
<sequence length="166" mass="18235">MTVGTDEIENRGEVKYLWVTLDTKMTFWPRIRLTAKKAAERIATLSRLMANTNGPRPGKRRLSMSTVNSILLYGAEIWAYSVKTEKYCHAMTTVQRRSALRIACFYQTVSAQAVLVVAGVIPIDLLAFERGTIVPGWERCTGGGGLVGRPPWSPTSALACMTGANP</sequence>
<organism evidence="2">
    <name type="scientific">Neodiprion lecontei</name>
    <name type="common">Redheaded pine sawfly</name>
    <dbReference type="NCBI Taxonomy" id="441921"/>
    <lineage>
        <taxon>Eukaryota</taxon>
        <taxon>Metazoa</taxon>
        <taxon>Ecdysozoa</taxon>
        <taxon>Arthropoda</taxon>
        <taxon>Hexapoda</taxon>
        <taxon>Insecta</taxon>
        <taxon>Pterygota</taxon>
        <taxon>Neoptera</taxon>
        <taxon>Endopterygota</taxon>
        <taxon>Hymenoptera</taxon>
        <taxon>Tenthredinoidea</taxon>
        <taxon>Diprionidae</taxon>
        <taxon>Diprioninae</taxon>
        <taxon>Neodiprion</taxon>
    </lineage>
</organism>
<proteinExistence type="predicted"/>
<dbReference type="GeneID" id="107218635"/>
<dbReference type="OrthoDB" id="7700848at2759"/>
<dbReference type="KEGG" id="nlo:107218635"/>
<name>A0A6J0BEA9_NEOLC</name>
<dbReference type="RefSeq" id="XP_015512048.2">
    <property type="nucleotide sequence ID" value="XM_015656562.2"/>
</dbReference>
<gene>
    <name evidence="2" type="primary">LOC107218635</name>
</gene>
<reference evidence="2" key="1">
    <citation type="submission" date="2025-08" db="UniProtKB">
        <authorList>
            <consortium name="RefSeq"/>
        </authorList>
    </citation>
    <scope>IDENTIFICATION</scope>
    <source>
        <tissue evidence="2">Thorax and Abdomen</tissue>
    </source>
</reference>
<accession>A0A6J0BEA9</accession>
<evidence type="ECO:0000313" key="1">
    <source>
        <dbReference type="Proteomes" id="UP000829291"/>
    </source>
</evidence>